<dbReference type="InterPro" id="IPR007900">
    <property type="entry name" value="TAF4_C"/>
</dbReference>
<protein>
    <recommendedName>
        <fullName evidence="6">Transcription initiation factor TFIID component TAF4 C-terminal domain-containing protein</fullName>
    </recommendedName>
</protein>
<evidence type="ECO:0000256" key="5">
    <source>
        <dbReference type="ARBA" id="ARBA00023242"/>
    </source>
</evidence>
<evidence type="ECO:0000259" key="6">
    <source>
        <dbReference type="Pfam" id="PF05236"/>
    </source>
</evidence>
<dbReference type="EMBL" id="OA887845">
    <property type="protein sequence ID" value="CAD7283659.1"/>
    <property type="molecule type" value="Genomic_DNA"/>
</dbReference>
<gene>
    <name evidence="7" type="ORF">NMOB1V02_LOCUS11272</name>
</gene>
<dbReference type="AlphaFoldDB" id="A0A7R9BYN4"/>
<keyword evidence="3" id="KW-0805">Transcription regulation</keyword>
<evidence type="ECO:0000256" key="2">
    <source>
        <dbReference type="ARBA" id="ARBA00006178"/>
    </source>
</evidence>
<dbReference type="Proteomes" id="UP000678499">
    <property type="component" value="Unassembled WGS sequence"/>
</dbReference>
<evidence type="ECO:0000313" key="7">
    <source>
        <dbReference type="EMBL" id="CAD7283659.1"/>
    </source>
</evidence>
<comment type="similarity">
    <text evidence="2">Belongs to the TAF4 family.</text>
</comment>
<dbReference type="GO" id="GO:0006352">
    <property type="term" value="P:DNA-templated transcription initiation"/>
    <property type="evidence" value="ECO:0007669"/>
    <property type="project" value="InterPro"/>
</dbReference>
<sequence length="276" mass="31568">MPEEEIQILLHLYGTDVKRRKRDDQVTCDVAIPDEPVVESHPRNDDGAPRESVIDMTEVTNPVMEADTDARICANLEAASDSLNMEDLLARLNPDFVPETSDSLNMEDLLARLNPDFVPETSPRQDGRILPEHARRNGSLCGSSSCWDIFREQVTEFMLLEAKKIHKKVSTVEIKGSAAEKVMITVRERFRHIIRSAAEFAEHRTDVFRNDSQFERILNVRAQIRFLKDSEEAQTELKAQMKKQRIISAAKSRTKKTDEQRAHMKQLVKSIQVDKS</sequence>
<comment type="subcellular location">
    <subcellularLocation>
        <location evidence="1">Nucleus</location>
    </subcellularLocation>
</comment>
<name>A0A7R9BYN4_9CRUS</name>
<proteinExistence type="inferred from homology"/>
<keyword evidence="5" id="KW-0539">Nucleus</keyword>
<feature type="domain" description="Transcription initiation factor TFIID component TAF4 C-terminal" evidence="6">
    <location>
        <begin position="163"/>
        <end position="272"/>
    </location>
</feature>
<dbReference type="Pfam" id="PF05236">
    <property type="entry name" value="TAF4"/>
    <property type="match status" value="1"/>
</dbReference>
<dbReference type="EMBL" id="CAJPEX010005808">
    <property type="protein sequence ID" value="CAG0923811.1"/>
    <property type="molecule type" value="Genomic_DNA"/>
</dbReference>
<accession>A0A7R9BYN4</accession>
<reference evidence="7" key="1">
    <citation type="submission" date="2020-11" db="EMBL/GenBank/DDBJ databases">
        <authorList>
            <person name="Tran Van P."/>
        </authorList>
    </citation>
    <scope>NUCLEOTIDE SEQUENCE</scope>
</reference>
<keyword evidence="4" id="KW-0804">Transcription</keyword>
<dbReference type="GO" id="GO:0005669">
    <property type="term" value="C:transcription factor TFIID complex"/>
    <property type="evidence" value="ECO:0007669"/>
    <property type="project" value="InterPro"/>
</dbReference>
<evidence type="ECO:0000256" key="4">
    <source>
        <dbReference type="ARBA" id="ARBA00023163"/>
    </source>
</evidence>
<dbReference type="OrthoDB" id="21060at2759"/>
<organism evidence="7">
    <name type="scientific">Notodromas monacha</name>
    <dbReference type="NCBI Taxonomy" id="399045"/>
    <lineage>
        <taxon>Eukaryota</taxon>
        <taxon>Metazoa</taxon>
        <taxon>Ecdysozoa</taxon>
        <taxon>Arthropoda</taxon>
        <taxon>Crustacea</taxon>
        <taxon>Oligostraca</taxon>
        <taxon>Ostracoda</taxon>
        <taxon>Podocopa</taxon>
        <taxon>Podocopida</taxon>
        <taxon>Cypridocopina</taxon>
        <taxon>Cypridoidea</taxon>
        <taxon>Cyprididae</taxon>
        <taxon>Notodromas</taxon>
    </lineage>
</organism>
<keyword evidence="8" id="KW-1185">Reference proteome</keyword>
<evidence type="ECO:0000256" key="3">
    <source>
        <dbReference type="ARBA" id="ARBA00023015"/>
    </source>
</evidence>
<evidence type="ECO:0000313" key="8">
    <source>
        <dbReference type="Proteomes" id="UP000678499"/>
    </source>
</evidence>
<evidence type="ECO:0000256" key="1">
    <source>
        <dbReference type="ARBA" id="ARBA00004123"/>
    </source>
</evidence>